<dbReference type="EMBL" id="JACJPW010000028">
    <property type="protein sequence ID" value="MBD2181966.1"/>
    <property type="molecule type" value="Genomic_DNA"/>
</dbReference>
<dbReference type="InterPro" id="IPR019734">
    <property type="entry name" value="TPR_rpt"/>
</dbReference>
<dbReference type="Gene3D" id="1.25.40.10">
    <property type="entry name" value="Tetratricopeptide repeat domain"/>
    <property type="match status" value="1"/>
</dbReference>
<evidence type="ECO:0000313" key="3">
    <source>
        <dbReference type="Proteomes" id="UP000641646"/>
    </source>
</evidence>
<keyword evidence="3" id="KW-1185">Reference proteome</keyword>
<feature type="repeat" description="TPR" evidence="1">
    <location>
        <begin position="41"/>
        <end position="74"/>
    </location>
</feature>
<keyword evidence="1" id="KW-0802">TPR repeat</keyword>
<comment type="caution">
    <text evidence="2">The sequence shown here is derived from an EMBL/GenBank/DDBJ whole genome shotgun (WGS) entry which is preliminary data.</text>
</comment>
<name>A0A926VDP7_9CYAN</name>
<organism evidence="2 3">
    <name type="scientific">Aerosakkonema funiforme FACHB-1375</name>
    <dbReference type="NCBI Taxonomy" id="2949571"/>
    <lineage>
        <taxon>Bacteria</taxon>
        <taxon>Bacillati</taxon>
        <taxon>Cyanobacteriota</taxon>
        <taxon>Cyanophyceae</taxon>
        <taxon>Oscillatoriophycideae</taxon>
        <taxon>Aerosakkonematales</taxon>
        <taxon>Aerosakkonemataceae</taxon>
        <taxon>Aerosakkonema</taxon>
    </lineage>
</organism>
<sequence length="140" mass="16035">MTQQTAAEIFESGIERYKAGETPETLIPYFKDICDRTPKNGSAWTCLAWLYLLDDKPNQAYKAAQKAVKLTPQEPQARINLASAMLETNQTGVRQHIEIVGQILALDSELRREIQENIEEGLTRKPEWKSLERIQTWLFG</sequence>
<proteinExistence type="predicted"/>
<dbReference type="PROSITE" id="PS50005">
    <property type="entry name" value="TPR"/>
    <property type="match status" value="1"/>
</dbReference>
<gene>
    <name evidence="2" type="ORF">H6G03_12765</name>
</gene>
<reference evidence="2" key="2">
    <citation type="submission" date="2020-08" db="EMBL/GenBank/DDBJ databases">
        <authorList>
            <person name="Chen M."/>
            <person name="Teng W."/>
            <person name="Zhao L."/>
            <person name="Hu C."/>
            <person name="Zhou Y."/>
            <person name="Han B."/>
            <person name="Song L."/>
            <person name="Shu W."/>
        </authorList>
    </citation>
    <scope>NUCLEOTIDE SEQUENCE</scope>
    <source>
        <strain evidence="2">FACHB-1375</strain>
    </source>
</reference>
<dbReference type="AlphaFoldDB" id="A0A926VDP7"/>
<evidence type="ECO:0008006" key="4">
    <source>
        <dbReference type="Google" id="ProtNLM"/>
    </source>
</evidence>
<reference evidence="2" key="1">
    <citation type="journal article" date="2015" name="ISME J.">
        <title>Draft Genome Sequence of Streptomyces incarnatus NRRL8089, which Produces the Nucleoside Antibiotic Sinefungin.</title>
        <authorList>
            <person name="Oshima K."/>
            <person name="Hattori M."/>
            <person name="Shimizu H."/>
            <person name="Fukuda K."/>
            <person name="Nemoto M."/>
            <person name="Inagaki K."/>
            <person name="Tamura T."/>
        </authorList>
    </citation>
    <scope>NUCLEOTIDE SEQUENCE</scope>
    <source>
        <strain evidence="2">FACHB-1375</strain>
    </source>
</reference>
<dbReference type="Proteomes" id="UP000641646">
    <property type="component" value="Unassembled WGS sequence"/>
</dbReference>
<dbReference type="InterPro" id="IPR011990">
    <property type="entry name" value="TPR-like_helical_dom_sf"/>
</dbReference>
<dbReference type="RefSeq" id="WP_190464774.1">
    <property type="nucleotide sequence ID" value="NZ_JACJPW010000028.1"/>
</dbReference>
<protein>
    <recommendedName>
        <fullName evidence="4">TPR repeat-containing protein</fullName>
    </recommendedName>
</protein>
<accession>A0A926VDP7</accession>
<dbReference type="SUPFAM" id="SSF48452">
    <property type="entry name" value="TPR-like"/>
    <property type="match status" value="1"/>
</dbReference>
<evidence type="ECO:0000256" key="1">
    <source>
        <dbReference type="PROSITE-ProRule" id="PRU00339"/>
    </source>
</evidence>
<evidence type="ECO:0000313" key="2">
    <source>
        <dbReference type="EMBL" id="MBD2181966.1"/>
    </source>
</evidence>